<feature type="compositionally biased region" description="Polar residues" evidence="1">
    <location>
        <begin position="278"/>
        <end position="294"/>
    </location>
</feature>
<feature type="compositionally biased region" description="Low complexity" evidence="1">
    <location>
        <begin position="58"/>
        <end position="75"/>
    </location>
</feature>
<feature type="compositionally biased region" description="Low complexity" evidence="1">
    <location>
        <begin position="206"/>
        <end position="242"/>
    </location>
</feature>
<comment type="caution">
    <text evidence="2">The sequence shown here is derived from an EMBL/GenBank/DDBJ whole genome shotgun (WGS) entry which is preliminary data.</text>
</comment>
<feature type="compositionally biased region" description="Basic residues" evidence="1">
    <location>
        <begin position="628"/>
        <end position="658"/>
    </location>
</feature>
<reference evidence="2" key="1">
    <citation type="journal article" date="2020" name="Fungal Divers.">
        <title>Resolving the Mortierellaceae phylogeny through synthesis of multi-gene phylogenetics and phylogenomics.</title>
        <authorList>
            <person name="Vandepol N."/>
            <person name="Liber J."/>
            <person name="Desiro A."/>
            <person name="Na H."/>
            <person name="Kennedy M."/>
            <person name="Barry K."/>
            <person name="Grigoriev I.V."/>
            <person name="Miller A.N."/>
            <person name="O'Donnell K."/>
            <person name="Stajich J.E."/>
            <person name="Bonito G."/>
        </authorList>
    </citation>
    <scope>NUCLEOTIDE SEQUENCE</scope>
    <source>
        <strain evidence="2">NRRL 6426</strain>
    </source>
</reference>
<feature type="compositionally biased region" description="Polar residues" evidence="1">
    <location>
        <begin position="154"/>
        <end position="163"/>
    </location>
</feature>
<feature type="compositionally biased region" description="Polar residues" evidence="1">
    <location>
        <begin position="1"/>
        <end position="13"/>
    </location>
</feature>
<feature type="compositionally biased region" description="Basic and acidic residues" evidence="1">
    <location>
        <begin position="667"/>
        <end position="676"/>
    </location>
</feature>
<dbReference type="Proteomes" id="UP000748756">
    <property type="component" value="Unassembled WGS sequence"/>
</dbReference>
<gene>
    <name evidence="2" type="ORF">BG015_007736</name>
</gene>
<organism evidence="2 3">
    <name type="scientific">Linnemannia schmuckeri</name>
    <dbReference type="NCBI Taxonomy" id="64567"/>
    <lineage>
        <taxon>Eukaryota</taxon>
        <taxon>Fungi</taxon>
        <taxon>Fungi incertae sedis</taxon>
        <taxon>Mucoromycota</taxon>
        <taxon>Mortierellomycotina</taxon>
        <taxon>Mortierellomycetes</taxon>
        <taxon>Mortierellales</taxon>
        <taxon>Mortierellaceae</taxon>
        <taxon>Linnemannia</taxon>
    </lineage>
</organism>
<feature type="region of interest" description="Disordered" evidence="1">
    <location>
        <begin position="307"/>
        <end position="450"/>
    </location>
</feature>
<accession>A0A9P5S077</accession>
<feature type="compositionally biased region" description="Low complexity" evidence="1">
    <location>
        <begin position="14"/>
        <end position="24"/>
    </location>
</feature>
<feature type="compositionally biased region" description="Basic residues" evidence="1">
    <location>
        <begin position="133"/>
        <end position="149"/>
    </location>
</feature>
<proteinExistence type="predicted"/>
<evidence type="ECO:0000256" key="1">
    <source>
        <dbReference type="SAM" id="MobiDB-lite"/>
    </source>
</evidence>
<feature type="region of interest" description="Disordered" evidence="1">
    <location>
        <begin position="1"/>
        <end position="267"/>
    </location>
</feature>
<feature type="region of interest" description="Disordered" evidence="1">
    <location>
        <begin position="628"/>
        <end position="697"/>
    </location>
</feature>
<keyword evidence="3" id="KW-1185">Reference proteome</keyword>
<name>A0A9P5S077_9FUNG</name>
<protein>
    <submittedName>
        <fullName evidence="2">Uncharacterized protein</fullName>
    </submittedName>
</protein>
<sequence length="723" mass="78079">MSSYKRQFLIQSYQQQQQQQQQAQEDTPWLRYPDPQKSSSNGHSRSSFMPNLTHNKHTSSNNSNDNSNNNHSTHASRSETRPTNRLHHKRSSSKLLGTSQSSSHHTHSNNSSNASLPMSLAGSNSSSDSLGHNNHHSYHSHHHHHHHQQPRPFTPTTNTNKPRSLSEELSFATQGGNSNNSSSSADDIHRSNNTNSRHPYPSPITPSDLLSIPDLSASPSSASSSSSSSTSSTAALASPFPLQRARVDSGTGQKLRPSPLSINTNLTSNPVLDASAFLQQKQQHQSPSSVSRGSTVVADGGLGSPCANLNMSTSSGLETPPLPRLTRSLTHSSSSSSSSSVSSCSNTSSPSSSTAPCSALCHHHSSSTSKGHGHGHSHHHRQNGQRRHSHRSSCHLHKHQPREHHPSCHLHGSPSLHHRHDSKLDKTLPKGVLRFEDPPTTPGREGIDEDMNISSTSLIDEAVVAALPEPTLLHLDEMPMAIEKAPASTAVTIVGSTPTYGMGAYKAQRDQEEAAAESALGLYSAAEPPKKRQRSAAAYLFGAAFETVIFTSAVALSAYQLLTGKGRQQGTQDASLGAEGETVLSAEGTEDISSADHSLMPIESAPVNIPTRTPRHQSSPHAHLLGKSLHHHHHHGRHQHHSGSGRSRHPKSGSKKHGLSASLPHSNPHEPDHPFYERAMVPPKRPNTGTEDNDEQFLRMEAKLSTLIAEGKRALSSRIQDHQ</sequence>
<dbReference type="OrthoDB" id="2447952at2759"/>
<dbReference type="EMBL" id="JAAAUQ010000415">
    <property type="protein sequence ID" value="KAF9150457.1"/>
    <property type="molecule type" value="Genomic_DNA"/>
</dbReference>
<evidence type="ECO:0000313" key="2">
    <source>
        <dbReference type="EMBL" id="KAF9150457.1"/>
    </source>
</evidence>
<feature type="compositionally biased region" description="Low complexity" evidence="1">
    <location>
        <begin position="93"/>
        <end position="132"/>
    </location>
</feature>
<feature type="compositionally biased region" description="Low complexity" evidence="1">
    <location>
        <begin position="332"/>
        <end position="359"/>
    </location>
</feature>
<feature type="compositionally biased region" description="Polar residues" evidence="1">
    <location>
        <begin position="307"/>
        <end position="317"/>
    </location>
</feature>
<feature type="compositionally biased region" description="Polar residues" evidence="1">
    <location>
        <begin position="36"/>
        <end position="50"/>
    </location>
</feature>
<feature type="region of interest" description="Disordered" evidence="1">
    <location>
        <begin position="278"/>
        <end position="297"/>
    </location>
</feature>
<dbReference type="AlphaFoldDB" id="A0A9P5S077"/>
<feature type="compositionally biased region" description="Basic residues" evidence="1">
    <location>
        <begin position="361"/>
        <end position="402"/>
    </location>
</feature>
<evidence type="ECO:0000313" key="3">
    <source>
        <dbReference type="Proteomes" id="UP000748756"/>
    </source>
</evidence>
<feature type="compositionally biased region" description="Basic and acidic residues" evidence="1">
    <location>
        <begin position="422"/>
        <end position="437"/>
    </location>
</feature>